<evidence type="ECO:0000256" key="1">
    <source>
        <dbReference type="ARBA" id="ARBA00022468"/>
    </source>
</evidence>
<evidence type="ECO:0000313" key="11">
    <source>
        <dbReference type="Proteomes" id="UP000317494"/>
    </source>
</evidence>
<feature type="domain" description="UBA" evidence="7">
    <location>
        <begin position="237"/>
        <end position="281"/>
    </location>
</feature>
<feature type="compositionally biased region" description="Polar residues" evidence="6">
    <location>
        <begin position="349"/>
        <end position="370"/>
    </location>
</feature>
<dbReference type="AlphaFoldDB" id="A0A507BWF7"/>
<dbReference type="STRING" id="286115.A0A507BWF7"/>
<dbReference type="Proteomes" id="UP000317494">
    <property type="component" value="Unassembled WGS sequence"/>
</dbReference>
<dbReference type="InterPro" id="IPR051718">
    <property type="entry name" value="ARF_GTPase-activating"/>
</dbReference>
<feature type="compositionally biased region" description="Low complexity" evidence="6">
    <location>
        <begin position="371"/>
        <end position="382"/>
    </location>
</feature>
<dbReference type="SMART" id="SM00105">
    <property type="entry name" value="ArfGap"/>
    <property type="match status" value="1"/>
</dbReference>
<dbReference type="CDD" id="cd08204">
    <property type="entry name" value="ArfGap"/>
    <property type="match status" value="1"/>
</dbReference>
<dbReference type="GO" id="GO:0005096">
    <property type="term" value="F:GTPase activator activity"/>
    <property type="evidence" value="ECO:0007669"/>
    <property type="project" value="UniProtKB-KW"/>
</dbReference>
<dbReference type="OrthoDB" id="10266696at2759"/>
<feature type="compositionally biased region" description="Low complexity" evidence="6">
    <location>
        <begin position="213"/>
        <end position="227"/>
    </location>
</feature>
<feature type="region of interest" description="Disordered" evidence="6">
    <location>
        <begin position="284"/>
        <end position="398"/>
    </location>
</feature>
<dbReference type="SUPFAM" id="SSF57863">
    <property type="entry name" value="ArfGap/RecO-like zinc finger"/>
    <property type="match status" value="1"/>
</dbReference>
<dbReference type="Gene3D" id="1.10.220.150">
    <property type="entry name" value="Arf GTPase activating protein"/>
    <property type="match status" value="1"/>
</dbReference>
<feature type="domain" description="Arf-GAP" evidence="8">
    <location>
        <begin position="19"/>
        <end position="128"/>
    </location>
</feature>
<evidence type="ECO:0008006" key="13">
    <source>
        <dbReference type="Google" id="ProtNLM"/>
    </source>
</evidence>
<evidence type="ECO:0000259" key="7">
    <source>
        <dbReference type="PROSITE" id="PS50030"/>
    </source>
</evidence>
<accession>A0A507BWF7</accession>
<dbReference type="InterPro" id="IPR001164">
    <property type="entry name" value="ArfGAP_dom"/>
</dbReference>
<protein>
    <recommendedName>
        <fullName evidence="13">Arf-GAP domain-containing protein</fullName>
    </recommendedName>
</protein>
<dbReference type="PROSITE" id="PS50115">
    <property type="entry name" value="ARFGAP"/>
    <property type="match status" value="1"/>
</dbReference>
<dbReference type="InterPro" id="IPR009060">
    <property type="entry name" value="UBA-like_sf"/>
</dbReference>
<feature type="region of interest" description="Disordered" evidence="6">
    <location>
        <begin position="132"/>
        <end position="160"/>
    </location>
</feature>
<evidence type="ECO:0000313" key="9">
    <source>
        <dbReference type="EMBL" id="TPX30174.1"/>
    </source>
</evidence>
<keyword evidence="2" id="KW-0479">Metal-binding</keyword>
<dbReference type="PROSITE" id="PS50030">
    <property type="entry name" value="UBA"/>
    <property type="match status" value="2"/>
</dbReference>
<gene>
    <name evidence="10" type="ORF">SeLEV6574_g05385</name>
    <name evidence="9" type="ORF">SeMB42_g07962</name>
</gene>
<dbReference type="FunFam" id="1.10.220.150:FF:000009">
    <property type="entry name" value="stromal membrane-associated protein 1 isoform X1"/>
    <property type="match status" value="1"/>
</dbReference>
<feature type="domain" description="UBA" evidence="7">
    <location>
        <begin position="157"/>
        <end position="202"/>
    </location>
</feature>
<evidence type="ECO:0000256" key="3">
    <source>
        <dbReference type="ARBA" id="ARBA00022771"/>
    </source>
</evidence>
<dbReference type="EMBL" id="QEAM01000251">
    <property type="protein sequence ID" value="TPX42833.1"/>
    <property type="molecule type" value="Genomic_DNA"/>
</dbReference>
<dbReference type="EMBL" id="QEAN01000711">
    <property type="protein sequence ID" value="TPX30174.1"/>
    <property type="molecule type" value="Genomic_DNA"/>
</dbReference>
<keyword evidence="4" id="KW-0862">Zinc</keyword>
<organism evidence="9 11">
    <name type="scientific">Synchytrium endobioticum</name>
    <dbReference type="NCBI Taxonomy" id="286115"/>
    <lineage>
        <taxon>Eukaryota</taxon>
        <taxon>Fungi</taxon>
        <taxon>Fungi incertae sedis</taxon>
        <taxon>Chytridiomycota</taxon>
        <taxon>Chytridiomycota incertae sedis</taxon>
        <taxon>Chytridiomycetes</taxon>
        <taxon>Synchytriales</taxon>
        <taxon>Synchytriaceae</taxon>
        <taxon>Synchytrium</taxon>
    </lineage>
</organism>
<dbReference type="GO" id="GO:0008270">
    <property type="term" value="F:zinc ion binding"/>
    <property type="evidence" value="ECO:0007669"/>
    <property type="project" value="UniProtKB-KW"/>
</dbReference>
<feature type="compositionally biased region" description="Polar residues" evidence="6">
    <location>
        <begin position="302"/>
        <end position="313"/>
    </location>
</feature>
<dbReference type="SUPFAM" id="SSF46934">
    <property type="entry name" value="UBA-like"/>
    <property type="match status" value="2"/>
</dbReference>
<dbReference type="PANTHER" id="PTHR45705:SF1">
    <property type="entry name" value="FI20236P1"/>
    <property type="match status" value="1"/>
</dbReference>
<keyword evidence="11" id="KW-1185">Reference proteome</keyword>
<dbReference type="GO" id="GO:0005737">
    <property type="term" value="C:cytoplasm"/>
    <property type="evidence" value="ECO:0007669"/>
    <property type="project" value="TreeGrafter"/>
</dbReference>
<dbReference type="VEuPathDB" id="FungiDB:SeMB42_g07962"/>
<dbReference type="InterPro" id="IPR038508">
    <property type="entry name" value="ArfGAP_dom_sf"/>
</dbReference>
<proteinExistence type="predicted"/>
<dbReference type="Pfam" id="PF00627">
    <property type="entry name" value="UBA"/>
    <property type="match status" value="1"/>
</dbReference>
<dbReference type="PANTHER" id="PTHR45705">
    <property type="entry name" value="FI20236P1"/>
    <property type="match status" value="1"/>
</dbReference>
<feature type="compositionally biased region" description="Low complexity" evidence="6">
    <location>
        <begin position="585"/>
        <end position="598"/>
    </location>
</feature>
<dbReference type="PRINTS" id="PR00405">
    <property type="entry name" value="REVINTRACTNG"/>
</dbReference>
<feature type="region of interest" description="Disordered" evidence="6">
    <location>
        <begin position="575"/>
        <end position="601"/>
    </location>
</feature>
<keyword evidence="3 5" id="KW-0863">Zinc-finger</keyword>
<comment type="caution">
    <text evidence="9">The sequence shown here is derived from an EMBL/GenBank/DDBJ whole genome shotgun (WGS) entry which is preliminary data.</text>
</comment>
<dbReference type="InterPro" id="IPR015940">
    <property type="entry name" value="UBA"/>
</dbReference>
<keyword evidence="1" id="KW-0343">GTPase activation</keyword>
<sequence length="734" mass="78942">MSHTASVPRDDREKRRQDEKHLKILQELLKEPENLNCADCGQRGPRWASANIGCFLCIRCGGLHRKLGTHISKIKSITLDSWTPEQIQVMQQMGNKRVNEKYLGNASVAPPSVSDADLETFIRNKYERSVSMNGGGVNRGHAQSSNKHHASHYNDDNGDAQRLGAHLQALASMGFTDRERATAALKATDGQLGLAAELLVTSRPSISANRAGSSSQSPAQSQKSLAAYSTGNGRRSTIDSLICGALEQLSTLGFDDEELCLQALRRANGNVEQAANMLLDYKRHRSSSAGVPAQQQQQQQQAHNNSTVNSNIFAQRGQQQQHQAQQKGGADGGSFLVEPPGQNVRRGSRAQQQLAHPSGNQGQIQPQQTNSSGALLDLLGLDQPPSNPYQQQQQQAQQQYAMQQQQEQQQMMQQQRLAMRQQLAIRQQPLQQASPQSKGNVKDGILSLYGSNTNDQNMNGAMVQAGPNGYNPFAAQGQLLPSPINGAQAPQQPAFGLPPRQAQVAPQHLSSGSNTQSQAHMFAQQIITQQPQQQVPVRSFADTMQASHINGASFGGSQARLLQPFNQFVQVPAQPQQGFGGQNIPQQPQMPFAAQPQQEGGSCVGANGATTQQPFNQFGAAHAHQAASATQYNGQSYVTYAPAFNSFGANGITQNNQQVPRAAMNVAAGGHDRMTQGAQQGQGSSSVSVFAPLVNGSLNPAVAQQGALQQKFSFDASKRPGANIPGYNGNPFTL</sequence>
<evidence type="ECO:0000256" key="5">
    <source>
        <dbReference type="PROSITE-ProRule" id="PRU00288"/>
    </source>
</evidence>
<dbReference type="Proteomes" id="UP000320475">
    <property type="component" value="Unassembled WGS sequence"/>
</dbReference>
<evidence type="ECO:0000313" key="12">
    <source>
        <dbReference type="Proteomes" id="UP000320475"/>
    </source>
</evidence>
<dbReference type="InterPro" id="IPR037278">
    <property type="entry name" value="ARFGAP/RecO"/>
</dbReference>
<evidence type="ECO:0000256" key="2">
    <source>
        <dbReference type="ARBA" id="ARBA00022723"/>
    </source>
</evidence>
<dbReference type="SMART" id="SM00165">
    <property type="entry name" value="UBA"/>
    <property type="match status" value="2"/>
</dbReference>
<feature type="compositionally biased region" description="Low complexity" evidence="6">
    <location>
        <begin position="314"/>
        <end position="328"/>
    </location>
</feature>
<feature type="region of interest" description="Disordered" evidence="6">
    <location>
        <begin position="207"/>
        <end position="233"/>
    </location>
</feature>
<dbReference type="Pfam" id="PF01412">
    <property type="entry name" value="ArfGap"/>
    <property type="match status" value="1"/>
</dbReference>
<dbReference type="Gene3D" id="1.10.8.10">
    <property type="entry name" value="DNA helicase RuvA subunit, C-terminal domain"/>
    <property type="match status" value="2"/>
</dbReference>
<evidence type="ECO:0000259" key="8">
    <source>
        <dbReference type="PROSITE" id="PS50115"/>
    </source>
</evidence>
<evidence type="ECO:0000313" key="10">
    <source>
        <dbReference type="EMBL" id="TPX42833.1"/>
    </source>
</evidence>
<evidence type="ECO:0000256" key="6">
    <source>
        <dbReference type="SAM" id="MobiDB-lite"/>
    </source>
</evidence>
<evidence type="ECO:0000256" key="4">
    <source>
        <dbReference type="ARBA" id="ARBA00022833"/>
    </source>
</evidence>
<reference evidence="11 12" key="1">
    <citation type="journal article" date="2019" name="Sci. Rep.">
        <title>Comparative genomics of chytrid fungi reveal insights into the obligate biotrophic and pathogenic lifestyle of Synchytrium endobioticum.</title>
        <authorList>
            <person name="van de Vossenberg B.T.L.H."/>
            <person name="Warris S."/>
            <person name="Nguyen H.D.T."/>
            <person name="van Gent-Pelzer M.P.E."/>
            <person name="Joly D.L."/>
            <person name="van de Geest H.C."/>
            <person name="Bonants P.J.M."/>
            <person name="Smith D.S."/>
            <person name="Levesque C.A."/>
            <person name="van der Lee T.A.J."/>
        </authorList>
    </citation>
    <scope>NUCLEOTIDE SEQUENCE [LARGE SCALE GENOMIC DNA]</scope>
    <source>
        <strain evidence="10 12">LEV6574</strain>
        <strain evidence="9 11">MB42</strain>
    </source>
</reference>
<name>A0A507BWF7_9FUNG</name>